<dbReference type="InterPro" id="IPR036179">
    <property type="entry name" value="Ig-like_dom_sf"/>
</dbReference>
<dbReference type="PROSITE" id="PS50835">
    <property type="entry name" value="IG_LIKE"/>
    <property type="match status" value="1"/>
</dbReference>
<keyword evidence="1" id="KW-0732">Signal</keyword>
<dbReference type="InterPro" id="IPR013106">
    <property type="entry name" value="Ig_V-set"/>
</dbReference>
<dbReference type="Proteomes" id="UP000257200">
    <property type="component" value="Unplaced"/>
</dbReference>
<dbReference type="AlphaFoldDB" id="A0A3Q1GL84"/>
<evidence type="ECO:0000259" key="2">
    <source>
        <dbReference type="PROSITE" id="PS50835"/>
    </source>
</evidence>
<dbReference type="Gene3D" id="2.60.40.10">
    <property type="entry name" value="Immunoglobulins"/>
    <property type="match status" value="1"/>
</dbReference>
<dbReference type="GeneTree" id="ENSGT00940000174429"/>
<accession>A0A3Q1GL84</accession>
<keyword evidence="4" id="KW-1185">Reference proteome</keyword>
<dbReference type="InterPro" id="IPR013783">
    <property type="entry name" value="Ig-like_fold"/>
</dbReference>
<protein>
    <recommendedName>
        <fullName evidence="2">Ig-like domain-containing protein</fullName>
    </recommendedName>
</protein>
<dbReference type="InParanoid" id="A0A3Q1GL84"/>
<feature type="chain" id="PRO_5018753973" description="Ig-like domain-containing protein" evidence="1">
    <location>
        <begin position="23"/>
        <end position="172"/>
    </location>
</feature>
<evidence type="ECO:0000256" key="1">
    <source>
        <dbReference type="SAM" id="SignalP"/>
    </source>
</evidence>
<feature type="domain" description="Ig-like" evidence="2">
    <location>
        <begin position="38"/>
        <end position="132"/>
    </location>
</feature>
<organism evidence="3 4">
    <name type="scientific">Acanthochromis polyacanthus</name>
    <name type="common">spiny chromis</name>
    <dbReference type="NCBI Taxonomy" id="80966"/>
    <lineage>
        <taxon>Eukaryota</taxon>
        <taxon>Metazoa</taxon>
        <taxon>Chordata</taxon>
        <taxon>Craniata</taxon>
        <taxon>Vertebrata</taxon>
        <taxon>Euteleostomi</taxon>
        <taxon>Actinopterygii</taxon>
        <taxon>Neopterygii</taxon>
        <taxon>Teleostei</taxon>
        <taxon>Neoteleostei</taxon>
        <taxon>Acanthomorphata</taxon>
        <taxon>Ovalentaria</taxon>
        <taxon>Pomacentridae</taxon>
        <taxon>Acanthochromis</taxon>
    </lineage>
</organism>
<sequence length="172" mass="19643">FPRKSQLVIFAIWFLCILSSLAITLVLYPQQILTPARGSSVKLSCETNYDYKKCGLLHVVWHNTSSQNDDKITELTDPKKYLTAVNETVNEGNRRRRQVVTEILNLRPKDNGRYQCQAKCNNGEEARGHFITITVRGGTVMIKQFLKLSISLSLLGILKLWEKATSIVNFIW</sequence>
<dbReference type="Ensembl" id="ENSAPOT00000024028.1">
    <property type="protein sequence ID" value="ENSAPOP00000031228.1"/>
    <property type="gene ID" value="ENSAPOG00000018323.1"/>
</dbReference>
<dbReference type="SUPFAM" id="SSF48726">
    <property type="entry name" value="Immunoglobulin"/>
    <property type="match status" value="1"/>
</dbReference>
<reference evidence="3" key="2">
    <citation type="submission" date="2025-09" db="UniProtKB">
        <authorList>
            <consortium name="Ensembl"/>
        </authorList>
    </citation>
    <scope>IDENTIFICATION</scope>
</reference>
<feature type="signal peptide" evidence="1">
    <location>
        <begin position="1"/>
        <end position="22"/>
    </location>
</feature>
<dbReference type="InterPro" id="IPR003599">
    <property type="entry name" value="Ig_sub"/>
</dbReference>
<proteinExistence type="predicted"/>
<dbReference type="SMART" id="SM00409">
    <property type="entry name" value="IG"/>
    <property type="match status" value="1"/>
</dbReference>
<dbReference type="Pfam" id="PF07686">
    <property type="entry name" value="V-set"/>
    <property type="match status" value="1"/>
</dbReference>
<dbReference type="InterPro" id="IPR007110">
    <property type="entry name" value="Ig-like_dom"/>
</dbReference>
<reference evidence="3" key="1">
    <citation type="submission" date="2025-08" db="UniProtKB">
        <authorList>
            <consortium name="Ensembl"/>
        </authorList>
    </citation>
    <scope>IDENTIFICATION</scope>
</reference>
<evidence type="ECO:0000313" key="3">
    <source>
        <dbReference type="Ensembl" id="ENSAPOP00000031228.1"/>
    </source>
</evidence>
<evidence type="ECO:0000313" key="4">
    <source>
        <dbReference type="Proteomes" id="UP000257200"/>
    </source>
</evidence>
<name>A0A3Q1GL84_9TELE</name>